<dbReference type="CDD" id="cd02440">
    <property type="entry name" value="AdoMet_MTases"/>
    <property type="match status" value="1"/>
</dbReference>
<dbReference type="PANTHER" id="PTHR43861">
    <property type="entry name" value="TRANS-ACONITATE 2-METHYLTRANSFERASE-RELATED"/>
    <property type="match status" value="1"/>
</dbReference>
<protein>
    <recommendedName>
        <fullName evidence="3">Class I SAM-dependent methyltransferase</fullName>
    </recommendedName>
</protein>
<dbReference type="Gene3D" id="3.40.50.150">
    <property type="entry name" value="Vaccinia Virus protein VP39"/>
    <property type="match status" value="1"/>
</dbReference>
<evidence type="ECO:0000313" key="2">
    <source>
        <dbReference type="Proteomes" id="UP000655443"/>
    </source>
</evidence>
<dbReference type="GO" id="GO:0008168">
    <property type="term" value="F:methyltransferase activity"/>
    <property type="evidence" value="ECO:0007669"/>
    <property type="project" value="UniProtKB-ARBA"/>
</dbReference>
<dbReference type="InterPro" id="IPR029063">
    <property type="entry name" value="SAM-dependent_MTases_sf"/>
</dbReference>
<comment type="caution">
    <text evidence="1">The sequence shown here is derived from an EMBL/GenBank/DDBJ whole genome shotgun (WGS) entry which is preliminary data.</text>
</comment>
<name>A0A918YDS3_9ACTN</name>
<dbReference type="RefSeq" id="WP_189948657.1">
    <property type="nucleotide sequence ID" value="NZ_BMVG01000001.1"/>
</dbReference>
<proteinExistence type="predicted"/>
<sequence>MTVSGVEYAGERADPPIADDTPELHCPACLEQGKPLRMVVEGRYRLVRCLDCRTEYFRPDPALARHDGRPPVSAYWEPYKFGLYASDDVRRGYEQRYETALDQAERLTGRIGTVLDAGCGIGNFVSYAQTRCDRAYGVDVDPDAVHMARSRGLRVALGDDLDALLPDAAADALTLWDVVEHLYDPFPALARYLSKLRPGGTVVIETPDASFPVRPLALAMNAASRGRVDLTGHLYYWERKIYFTEFGIRALLNRLDCEVISVERTTSPRAKMQEIFTRYADASWQSRALARTWPRLESAARRVGRGNKLVVIAQCMGGY</sequence>
<reference evidence="1" key="2">
    <citation type="submission" date="2020-09" db="EMBL/GenBank/DDBJ databases">
        <authorList>
            <person name="Sun Q."/>
            <person name="Ohkuma M."/>
        </authorList>
    </citation>
    <scope>NUCLEOTIDE SEQUENCE</scope>
    <source>
        <strain evidence="1">JCM 4714</strain>
    </source>
</reference>
<dbReference type="AlphaFoldDB" id="A0A918YDS3"/>
<accession>A0A918YDS3</accession>
<dbReference type="EMBL" id="BMVG01000001">
    <property type="protein sequence ID" value="GHD99135.1"/>
    <property type="molecule type" value="Genomic_DNA"/>
</dbReference>
<reference evidence="1" key="1">
    <citation type="journal article" date="2014" name="Int. J. Syst. Evol. Microbiol.">
        <title>Complete genome sequence of Corynebacterium casei LMG S-19264T (=DSM 44701T), isolated from a smear-ripened cheese.</title>
        <authorList>
            <consortium name="US DOE Joint Genome Institute (JGI-PGF)"/>
            <person name="Walter F."/>
            <person name="Albersmeier A."/>
            <person name="Kalinowski J."/>
            <person name="Ruckert C."/>
        </authorList>
    </citation>
    <scope>NUCLEOTIDE SEQUENCE</scope>
    <source>
        <strain evidence="1">JCM 4714</strain>
    </source>
</reference>
<evidence type="ECO:0000313" key="1">
    <source>
        <dbReference type="EMBL" id="GHD99135.1"/>
    </source>
</evidence>
<dbReference type="Pfam" id="PF13489">
    <property type="entry name" value="Methyltransf_23"/>
    <property type="match status" value="1"/>
</dbReference>
<keyword evidence="2" id="KW-1185">Reference proteome</keyword>
<dbReference type="GO" id="GO:0017000">
    <property type="term" value="P:antibiotic biosynthetic process"/>
    <property type="evidence" value="ECO:0007669"/>
    <property type="project" value="UniProtKB-ARBA"/>
</dbReference>
<evidence type="ECO:0008006" key="3">
    <source>
        <dbReference type="Google" id="ProtNLM"/>
    </source>
</evidence>
<organism evidence="1 2">
    <name type="scientific">Streptomyces alanosinicus</name>
    <dbReference type="NCBI Taxonomy" id="68171"/>
    <lineage>
        <taxon>Bacteria</taxon>
        <taxon>Bacillati</taxon>
        <taxon>Actinomycetota</taxon>
        <taxon>Actinomycetes</taxon>
        <taxon>Kitasatosporales</taxon>
        <taxon>Streptomycetaceae</taxon>
        <taxon>Streptomyces</taxon>
    </lineage>
</organism>
<dbReference type="SUPFAM" id="SSF53335">
    <property type="entry name" value="S-adenosyl-L-methionine-dependent methyltransferases"/>
    <property type="match status" value="1"/>
</dbReference>
<gene>
    <name evidence="1" type="ORF">GCM10010339_09090</name>
</gene>
<dbReference type="Proteomes" id="UP000655443">
    <property type="component" value="Unassembled WGS sequence"/>
</dbReference>